<dbReference type="InterPro" id="IPR023753">
    <property type="entry name" value="FAD/NAD-binding_dom"/>
</dbReference>
<sequence length="155" mass="16980">MTKKYDLIVIGTGSAGSITAAKCNKAGWNVAMVDDRPFGGTCALRGCDPKKVLHGAAELIDWNKRMVKNGVPSEVSINWKDLMNFKRTFTDDVPEKKEEALNKQGIDTYHGNASFVSEDKLEVNKEVLEGSHFLIASGAKPTPLPIKGEEHLTYS</sequence>
<dbReference type="GO" id="GO:0016491">
    <property type="term" value="F:oxidoreductase activity"/>
    <property type="evidence" value="ECO:0007669"/>
    <property type="project" value="InterPro"/>
</dbReference>
<dbReference type="Proteomes" id="UP000036503">
    <property type="component" value="Unassembled WGS sequence"/>
</dbReference>
<dbReference type="SUPFAM" id="SSF51905">
    <property type="entry name" value="FAD/NAD(P)-binding domain"/>
    <property type="match status" value="1"/>
</dbReference>
<dbReference type="InterPro" id="IPR036188">
    <property type="entry name" value="FAD/NAD-bd_sf"/>
</dbReference>
<feature type="non-terminal residue" evidence="2">
    <location>
        <position position="155"/>
    </location>
</feature>
<reference evidence="2 3" key="1">
    <citation type="submission" date="2015-06" db="EMBL/GenBank/DDBJ databases">
        <title>Draft genome sequence of beer spoilage bacterium Megasphaera cerevisiae type strain 20462.</title>
        <authorList>
            <person name="Kutumbaka K."/>
            <person name="Pasmowitz J."/>
            <person name="Mategko J."/>
            <person name="Reyes D."/>
            <person name="Friedrich A."/>
            <person name="Han S."/>
            <person name="Martens-Habbena W."/>
            <person name="Neal-McKinney J."/>
            <person name="Janagama H.K."/>
            <person name="Nadala C."/>
            <person name="Samadpour M."/>
        </authorList>
    </citation>
    <scope>NUCLEOTIDE SEQUENCE [LARGE SCALE GENOMIC DNA]</scope>
    <source>
        <strain evidence="2 3">DSM 20462</strain>
    </source>
</reference>
<dbReference type="InParanoid" id="A0A0J6ZJQ9"/>
<dbReference type="AlphaFoldDB" id="A0A0J6ZJQ9"/>
<comment type="caution">
    <text evidence="2">The sequence shown here is derived from an EMBL/GenBank/DDBJ whole genome shotgun (WGS) entry which is preliminary data.</text>
</comment>
<feature type="domain" description="FAD/NAD(P)-binding" evidence="1">
    <location>
        <begin position="5"/>
        <end position="152"/>
    </location>
</feature>
<protein>
    <submittedName>
        <fullName evidence="2">Pyridine nucleotide-disulfide oxidoreductase</fullName>
    </submittedName>
</protein>
<dbReference type="Gene3D" id="3.50.50.60">
    <property type="entry name" value="FAD/NAD(P)-binding domain"/>
    <property type="match status" value="1"/>
</dbReference>
<accession>A0A0J6ZJQ9</accession>
<dbReference type="PANTHER" id="PTHR43014:SF5">
    <property type="entry name" value="GLUTATHIONE REDUCTASE (NADPH)"/>
    <property type="match status" value="1"/>
</dbReference>
<dbReference type="PRINTS" id="PR00411">
    <property type="entry name" value="PNDRDTASEI"/>
</dbReference>
<name>A0A0J6ZJQ9_9FIRM</name>
<proteinExistence type="predicted"/>
<organism evidence="2 3">
    <name type="scientific">Megasphaera cerevisiae DSM 20462</name>
    <dbReference type="NCBI Taxonomy" id="1122219"/>
    <lineage>
        <taxon>Bacteria</taxon>
        <taxon>Bacillati</taxon>
        <taxon>Bacillota</taxon>
        <taxon>Negativicutes</taxon>
        <taxon>Veillonellales</taxon>
        <taxon>Veillonellaceae</taxon>
        <taxon>Megasphaera</taxon>
    </lineage>
</organism>
<dbReference type="PANTHER" id="PTHR43014">
    <property type="entry name" value="MERCURIC REDUCTASE"/>
    <property type="match status" value="1"/>
</dbReference>
<dbReference type="PATRIC" id="fig|1122219.3.peg.867"/>
<evidence type="ECO:0000313" key="3">
    <source>
        <dbReference type="Proteomes" id="UP000036503"/>
    </source>
</evidence>
<evidence type="ECO:0000313" key="2">
    <source>
        <dbReference type="EMBL" id="KMO85101.1"/>
    </source>
</evidence>
<gene>
    <name evidence="2" type="ORF">AB840_15585</name>
</gene>
<dbReference type="Pfam" id="PF07992">
    <property type="entry name" value="Pyr_redox_2"/>
    <property type="match status" value="1"/>
</dbReference>
<dbReference type="EMBL" id="LEKT01000169">
    <property type="protein sequence ID" value="KMO85101.1"/>
    <property type="molecule type" value="Genomic_DNA"/>
</dbReference>
<keyword evidence="3" id="KW-1185">Reference proteome</keyword>
<evidence type="ECO:0000259" key="1">
    <source>
        <dbReference type="Pfam" id="PF07992"/>
    </source>
</evidence>
<dbReference type="PRINTS" id="PR00368">
    <property type="entry name" value="FADPNR"/>
</dbReference>